<dbReference type="InterPro" id="IPR005552">
    <property type="entry name" value="Scramblase"/>
</dbReference>
<reference evidence="4 5" key="1">
    <citation type="submission" date="2023-04" db="EMBL/GenBank/DDBJ databases">
        <title>Genome of Basidiobolus ranarum AG-B5.</title>
        <authorList>
            <person name="Stajich J.E."/>
            <person name="Carter-House D."/>
            <person name="Gryganskyi A."/>
        </authorList>
    </citation>
    <scope>NUCLEOTIDE SEQUENCE [LARGE SCALE GENOMIC DNA]</scope>
    <source>
        <strain evidence="4 5">AG-B5</strain>
    </source>
</reference>
<gene>
    <name evidence="4" type="ORF">K7432_012537</name>
</gene>
<dbReference type="Proteomes" id="UP001479436">
    <property type="component" value="Unassembled WGS sequence"/>
</dbReference>
<evidence type="ECO:0000256" key="3">
    <source>
        <dbReference type="SAM" id="MobiDB-lite"/>
    </source>
</evidence>
<evidence type="ECO:0000256" key="2">
    <source>
        <dbReference type="RuleBase" id="RU363116"/>
    </source>
</evidence>
<organism evidence="4 5">
    <name type="scientific">Basidiobolus ranarum</name>
    <dbReference type="NCBI Taxonomy" id="34480"/>
    <lineage>
        <taxon>Eukaryota</taxon>
        <taxon>Fungi</taxon>
        <taxon>Fungi incertae sedis</taxon>
        <taxon>Zoopagomycota</taxon>
        <taxon>Entomophthoromycotina</taxon>
        <taxon>Basidiobolomycetes</taxon>
        <taxon>Basidiobolales</taxon>
        <taxon>Basidiobolaceae</taxon>
        <taxon>Basidiobolus</taxon>
    </lineage>
</organism>
<feature type="region of interest" description="Disordered" evidence="3">
    <location>
        <begin position="340"/>
        <end position="398"/>
    </location>
</feature>
<protein>
    <recommendedName>
        <fullName evidence="2">Phospholipid scramblase</fullName>
    </recommendedName>
</protein>
<evidence type="ECO:0000313" key="5">
    <source>
        <dbReference type="Proteomes" id="UP001479436"/>
    </source>
</evidence>
<proteinExistence type="inferred from homology"/>
<dbReference type="EMBL" id="JASJQH010007978">
    <property type="protein sequence ID" value="KAK9696310.1"/>
    <property type="molecule type" value="Genomic_DNA"/>
</dbReference>
<feature type="compositionally biased region" description="Low complexity" evidence="3">
    <location>
        <begin position="354"/>
        <end position="364"/>
    </location>
</feature>
<dbReference type="Pfam" id="PF03803">
    <property type="entry name" value="Scramblase"/>
    <property type="match status" value="1"/>
</dbReference>
<dbReference type="PANTHER" id="PTHR23248">
    <property type="entry name" value="PHOSPHOLIPID SCRAMBLASE-RELATED"/>
    <property type="match status" value="1"/>
</dbReference>
<sequence length="398" mass="44750">MYLIRNSLLKLSPLARTAYVSGLYCSKGVSSNWTRTIPQTAPRLLVAQIQPFSSLRRDRILGSRNRVHKDIIRRQPKDRVDNVNPELAVAESIPSAHSTTVQVPIDPNGTLDICDPAARILEHGTLVITRQLEMLNVFMGFEQANKYAIADQYGNYLGFLAEEDSFGNTLARQFLRTHRKFNATVLDKEGNVVLKIHRPFSWINSRIFIYRSDDTLIGEVQQEWHLWRRAYNLFIGERQFARIDSGFLSWEFLLQTENGGLLGHVTRNFGGFAREIFTDTGTYMLKMDDVEDNARLLTLDERAVTLASAVTIDFDYFSRHSRHGGGFPFFPIPFFGDEYRDDDSGPAPPPPSAPSDSSSEAGAASGFGVGSGLFGSDAFLPDDEEQESSWGSFWSDDE</sequence>
<evidence type="ECO:0000256" key="1">
    <source>
        <dbReference type="ARBA" id="ARBA00005350"/>
    </source>
</evidence>
<comment type="caution">
    <text evidence="4">The sequence shown here is derived from an EMBL/GenBank/DDBJ whole genome shotgun (WGS) entry which is preliminary data.</text>
</comment>
<keyword evidence="5" id="KW-1185">Reference proteome</keyword>
<dbReference type="SUPFAM" id="SSF54518">
    <property type="entry name" value="Tubby C-terminal domain-like"/>
    <property type="match status" value="1"/>
</dbReference>
<accession>A0ABR2VS49</accession>
<name>A0ABR2VS49_9FUNG</name>
<dbReference type="PANTHER" id="PTHR23248:SF9">
    <property type="entry name" value="PHOSPHOLIPID SCRAMBLASE"/>
    <property type="match status" value="1"/>
</dbReference>
<evidence type="ECO:0000313" key="4">
    <source>
        <dbReference type="EMBL" id="KAK9696310.1"/>
    </source>
</evidence>
<dbReference type="InterPro" id="IPR025659">
    <property type="entry name" value="Tubby-like_C"/>
</dbReference>
<comment type="similarity">
    <text evidence="1 2">Belongs to the phospholipid scramblase family.</text>
</comment>